<evidence type="ECO:0000313" key="4">
    <source>
        <dbReference type="Proteomes" id="UP001217089"/>
    </source>
</evidence>
<evidence type="ECO:0000256" key="1">
    <source>
        <dbReference type="PROSITE-ProRule" id="PRU00325"/>
    </source>
</evidence>
<dbReference type="CDD" id="cd22343">
    <property type="entry name" value="PDDEXK_lambda_exonuclease-like"/>
    <property type="match status" value="1"/>
</dbReference>
<keyword evidence="1" id="KW-0862">Zinc</keyword>
<dbReference type="EMBL" id="JARBDR010000335">
    <property type="protein sequence ID" value="KAJ8315886.1"/>
    <property type="molecule type" value="Genomic_DNA"/>
</dbReference>
<evidence type="ECO:0000259" key="2">
    <source>
        <dbReference type="PROSITE" id="PS50966"/>
    </source>
</evidence>
<protein>
    <recommendedName>
        <fullName evidence="2">SWIM-type domain-containing protein</fullName>
    </recommendedName>
</protein>
<evidence type="ECO:0000313" key="3">
    <source>
        <dbReference type="EMBL" id="KAJ8315886.1"/>
    </source>
</evidence>
<gene>
    <name evidence="3" type="ORF">KUTeg_006562</name>
</gene>
<dbReference type="Pfam" id="PF09588">
    <property type="entry name" value="YqaJ"/>
    <property type="match status" value="1"/>
</dbReference>
<dbReference type="InterPro" id="IPR011604">
    <property type="entry name" value="PDDEXK-like_dom_sf"/>
</dbReference>
<dbReference type="InterPro" id="IPR011335">
    <property type="entry name" value="Restrct_endonuc-II-like"/>
</dbReference>
<feature type="domain" description="SWIM-type" evidence="2">
    <location>
        <begin position="124"/>
        <end position="164"/>
    </location>
</feature>
<dbReference type="PANTHER" id="PTHR47526">
    <property type="entry name" value="ATP-DEPENDENT DNA HELICASE"/>
    <property type="match status" value="1"/>
</dbReference>
<organism evidence="3 4">
    <name type="scientific">Tegillarca granosa</name>
    <name type="common">Malaysian cockle</name>
    <name type="synonym">Anadara granosa</name>
    <dbReference type="NCBI Taxonomy" id="220873"/>
    <lineage>
        <taxon>Eukaryota</taxon>
        <taxon>Metazoa</taxon>
        <taxon>Spiralia</taxon>
        <taxon>Lophotrochozoa</taxon>
        <taxon>Mollusca</taxon>
        <taxon>Bivalvia</taxon>
        <taxon>Autobranchia</taxon>
        <taxon>Pteriomorphia</taxon>
        <taxon>Arcoida</taxon>
        <taxon>Arcoidea</taxon>
        <taxon>Arcidae</taxon>
        <taxon>Tegillarca</taxon>
    </lineage>
</organism>
<dbReference type="InterPro" id="IPR019080">
    <property type="entry name" value="YqaJ_viral_recombinase"/>
</dbReference>
<keyword evidence="1" id="KW-0863">Zinc-finger</keyword>
<sequence>MYAGSDVLRDISKAVENSILPSSSRSEIDKILKNKTLKWDDKIDGVPKLSLGWVTNYLTGEPASKMSTHDQQPDWSDMHRRVLDRADGLFNAGKVTRVLCSNSEADDIVNVKCTCGASMKQQTYTVMLQFLNKRTPVVESAHCTCLAGLSQKCGHVGALLLALLECQKKGYSSMSCTSRDPSWPAPASKKTESCQVSDLVIEKKSVSKTPRTKEFGREHEGDAADALMQHVYEEYGDRNIVLYHSGLVINPLMPFLAASPDRILYIEGEGYFVVELKSSLKSENLKQCPTELADASNYYLTVDEEDTVILDREHNYYFQVLGQMAVCNLKKAFFGVWSSYGCHIEQIEFDQVVWDECYEKLQSFYTKHYMKFVNSQ</sequence>
<dbReference type="InterPro" id="IPR007527">
    <property type="entry name" value="Znf_SWIM"/>
</dbReference>
<keyword evidence="4" id="KW-1185">Reference proteome</keyword>
<name>A0ABQ9FGW8_TEGGR</name>
<keyword evidence="1" id="KW-0479">Metal-binding</keyword>
<reference evidence="3 4" key="1">
    <citation type="submission" date="2022-12" db="EMBL/GenBank/DDBJ databases">
        <title>Chromosome-level genome of Tegillarca granosa.</title>
        <authorList>
            <person name="Kim J."/>
        </authorList>
    </citation>
    <scope>NUCLEOTIDE SEQUENCE [LARGE SCALE GENOMIC DNA]</scope>
    <source>
        <strain evidence="3">Teg-2019</strain>
        <tissue evidence="3">Adductor muscle</tissue>
    </source>
</reference>
<proteinExistence type="predicted"/>
<dbReference type="Proteomes" id="UP001217089">
    <property type="component" value="Unassembled WGS sequence"/>
</dbReference>
<dbReference type="Gene3D" id="3.90.320.10">
    <property type="match status" value="1"/>
</dbReference>
<dbReference type="PANTHER" id="PTHR47526:SF4">
    <property type="entry name" value="SWIM-TYPE DOMAIN-CONTAINING PROTEIN"/>
    <property type="match status" value="1"/>
</dbReference>
<comment type="caution">
    <text evidence="3">The sequence shown here is derived from an EMBL/GenBank/DDBJ whole genome shotgun (WGS) entry which is preliminary data.</text>
</comment>
<dbReference type="PROSITE" id="PS50966">
    <property type="entry name" value="ZF_SWIM"/>
    <property type="match status" value="1"/>
</dbReference>
<accession>A0ABQ9FGW8</accession>
<dbReference type="SUPFAM" id="SSF52980">
    <property type="entry name" value="Restriction endonuclease-like"/>
    <property type="match status" value="1"/>
</dbReference>